<feature type="compositionally biased region" description="Low complexity" evidence="1">
    <location>
        <begin position="60"/>
        <end position="69"/>
    </location>
</feature>
<dbReference type="HOGENOM" id="CLU_2589920_0_0_1"/>
<sequence length="80" mass="8851">MSSVQNYLVFEAQHDNHEDEGKDGDQDLSQDEDNGEQEDGDLDCGPRLNWRSVAISDKASSLPPLLSPSRWTLAHEHGCG</sequence>
<proteinExistence type="predicted"/>
<protein>
    <submittedName>
        <fullName evidence="2">Uncharacterized protein</fullName>
    </submittedName>
</protein>
<reference evidence="3" key="1">
    <citation type="journal article" date="2014" name="Proc. Natl. Acad. Sci. U.S.A.">
        <title>Extensive sampling of basidiomycete genomes demonstrates inadequacy of the white-rot/brown-rot paradigm for wood decay fungi.</title>
        <authorList>
            <person name="Riley R."/>
            <person name="Salamov A.A."/>
            <person name="Brown D.W."/>
            <person name="Nagy L.G."/>
            <person name="Floudas D."/>
            <person name="Held B.W."/>
            <person name="Levasseur A."/>
            <person name="Lombard V."/>
            <person name="Morin E."/>
            <person name="Otillar R."/>
            <person name="Lindquist E.A."/>
            <person name="Sun H."/>
            <person name="LaButti K.M."/>
            <person name="Schmutz J."/>
            <person name="Jabbour D."/>
            <person name="Luo H."/>
            <person name="Baker S.E."/>
            <person name="Pisabarro A.G."/>
            <person name="Walton J.D."/>
            <person name="Blanchette R.A."/>
            <person name="Henrissat B."/>
            <person name="Martin F."/>
            <person name="Cullen D."/>
            <person name="Hibbett D.S."/>
            <person name="Grigoriev I.V."/>
        </authorList>
    </citation>
    <scope>NUCLEOTIDE SEQUENCE [LARGE SCALE GENOMIC DNA]</scope>
    <source>
        <strain evidence="3">CBS 339.88</strain>
    </source>
</reference>
<dbReference type="EMBL" id="KL142407">
    <property type="protein sequence ID" value="KDR68631.1"/>
    <property type="molecule type" value="Genomic_DNA"/>
</dbReference>
<name>A0A067SCK8_GALM3</name>
<dbReference type="AlphaFoldDB" id="A0A067SCK8"/>
<evidence type="ECO:0000313" key="3">
    <source>
        <dbReference type="Proteomes" id="UP000027222"/>
    </source>
</evidence>
<feature type="compositionally biased region" description="Acidic residues" evidence="1">
    <location>
        <begin position="26"/>
        <end position="42"/>
    </location>
</feature>
<evidence type="ECO:0000256" key="1">
    <source>
        <dbReference type="SAM" id="MobiDB-lite"/>
    </source>
</evidence>
<keyword evidence="3" id="KW-1185">Reference proteome</keyword>
<gene>
    <name evidence="2" type="ORF">GALMADRAFT_146282</name>
</gene>
<feature type="compositionally biased region" description="Basic and acidic residues" evidence="1">
    <location>
        <begin position="12"/>
        <end position="25"/>
    </location>
</feature>
<accession>A0A067SCK8</accession>
<feature type="region of interest" description="Disordered" evidence="1">
    <location>
        <begin position="1"/>
        <end position="80"/>
    </location>
</feature>
<organism evidence="2 3">
    <name type="scientific">Galerina marginata (strain CBS 339.88)</name>
    <dbReference type="NCBI Taxonomy" id="685588"/>
    <lineage>
        <taxon>Eukaryota</taxon>
        <taxon>Fungi</taxon>
        <taxon>Dikarya</taxon>
        <taxon>Basidiomycota</taxon>
        <taxon>Agaricomycotina</taxon>
        <taxon>Agaricomycetes</taxon>
        <taxon>Agaricomycetidae</taxon>
        <taxon>Agaricales</taxon>
        <taxon>Agaricineae</taxon>
        <taxon>Strophariaceae</taxon>
        <taxon>Galerina</taxon>
    </lineage>
</organism>
<evidence type="ECO:0000313" key="2">
    <source>
        <dbReference type="EMBL" id="KDR68631.1"/>
    </source>
</evidence>
<dbReference type="Proteomes" id="UP000027222">
    <property type="component" value="Unassembled WGS sequence"/>
</dbReference>